<dbReference type="Proteomes" id="UP000053558">
    <property type="component" value="Unassembled WGS sequence"/>
</dbReference>
<name>A0A5M3MZR2_CONPW</name>
<feature type="non-terminal residue" evidence="2">
    <location>
        <position position="317"/>
    </location>
</feature>
<accession>A0A5M3MZR2</accession>
<feature type="transmembrane region" description="Helical" evidence="1">
    <location>
        <begin position="161"/>
        <end position="180"/>
    </location>
</feature>
<feature type="transmembrane region" description="Helical" evidence="1">
    <location>
        <begin position="241"/>
        <end position="266"/>
    </location>
</feature>
<dbReference type="KEGG" id="cput:CONPUDRAFT_161998"/>
<sequence length="317" mass="35245">MYLEYHYSHAHDQLPTRSRDLETLETALMLVWTPLACGICWGIAASLAFECIPLLVRRARGAQDTKNRRWLWFYVAYVAVMLCLGTLCVICYAIPPQLYLAGLANGAQPWALESAYPHSASAILINVSNWIATSMADALMVWRCCVLHQCHASFKCIKSGLGSLFLITTASGFLCMIAYSLPNNYTVLTTAPWLAAVSRWYFFMATILNLAATSLIVIRLRSERTSISTMMGSTFNVDARLNYTGISAMMIESCTLITICSISYLILPFIDSPFRTVVIAMVDEVQIIAPLLVILRIARGVAWTNESRDSLPDLEIA</sequence>
<feature type="transmembrane region" description="Helical" evidence="1">
    <location>
        <begin position="200"/>
        <end position="220"/>
    </location>
</feature>
<dbReference type="AlphaFoldDB" id="A0A5M3MZR2"/>
<keyword evidence="3" id="KW-1185">Reference proteome</keyword>
<reference evidence="3" key="1">
    <citation type="journal article" date="2012" name="Science">
        <title>The Paleozoic origin of enzymatic lignin decomposition reconstructed from 31 fungal genomes.</title>
        <authorList>
            <person name="Floudas D."/>
            <person name="Binder M."/>
            <person name="Riley R."/>
            <person name="Barry K."/>
            <person name="Blanchette R.A."/>
            <person name="Henrissat B."/>
            <person name="Martinez A.T."/>
            <person name="Otillar R."/>
            <person name="Spatafora J.W."/>
            <person name="Yadav J.S."/>
            <person name="Aerts A."/>
            <person name="Benoit I."/>
            <person name="Boyd A."/>
            <person name="Carlson A."/>
            <person name="Copeland A."/>
            <person name="Coutinho P.M."/>
            <person name="de Vries R.P."/>
            <person name="Ferreira P."/>
            <person name="Findley K."/>
            <person name="Foster B."/>
            <person name="Gaskell J."/>
            <person name="Glotzer D."/>
            <person name="Gorecki P."/>
            <person name="Heitman J."/>
            <person name="Hesse C."/>
            <person name="Hori C."/>
            <person name="Igarashi K."/>
            <person name="Jurgens J.A."/>
            <person name="Kallen N."/>
            <person name="Kersten P."/>
            <person name="Kohler A."/>
            <person name="Kuees U."/>
            <person name="Kumar T.K.A."/>
            <person name="Kuo A."/>
            <person name="LaButti K."/>
            <person name="Larrondo L.F."/>
            <person name="Lindquist E."/>
            <person name="Ling A."/>
            <person name="Lombard V."/>
            <person name="Lucas S."/>
            <person name="Lundell T."/>
            <person name="Martin R."/>
            <person name="McLaughlin D.J."/>
            <person name="Morgenstern I."/>
            <person name="Morin E."/>
            <person name="Murat C."/>
            <person name="Nagy L.G."/>
            <person name="Nolan M."/>
            <person name="Ohm R.A."/>
            <person name="Patyshakuliyeva A."/>
            <person name="Rokas A."/>
            <person name="Ruiz-Duenas F.J."/>
            <person name="Sabat G."/>
            <person name="Salamov A."/>
            <person name="Samejima M."/>
            <person name="Schmutz J."/>
            <person name="Slot J.C."/>
            <person name="St John F."/>
            <person name="Stenlid J."/>
            <person name="Sun H."/>
            <person name="Sun S."/>
            <person name="Syed K."/>
            <person name="Tsang A."/>
            <person name="Wiebenga A."/>
            <person name="Young D."/>
            <person name="Pisabarro A."/>
            <person name="Eastwood D.C."/>
            <person name="Martin F."/>
            <person name="Cullen D."/>
            <person name="Grigoriev I.V."/>
            <person name="Hibbett D.S."/>
        </authorList>
    </citation>
    <scope>NUCLEOTIDE SEQUENCE [LARGE SCALE GENOMIC DNA]</scope>
    <source>
        <strain evidence="3">RWD-64-598 SS2</strain>
    </source>
</reference>
<dbReference type="OMA" id="TINWRLI"/>
<feature type="transmembrane region" description="Helical" evidence="1">
    <location>
        <begin position="27"/>
        <end position="49"/>
    </location>
</feature>
<feature type="transmembrane region" description="Helical" evidence="1">
    <location>
        <begin position="115"/>
        <end position="140"/>
    </location>
</feature>
<feature type="transmembrane region" description="Helical" evidence="1">
    <location>
        <begin position="278"/>
        <end position="298"/>
    </location>
</feature>
<evidence type="ECO:0000313" key="2">
    <source>
        <dbReference type="EMBL" id="EIW84619.1"/>
    </source>
</evidence>
<proteinExistence type="predicted"/>
<keyword evidence="1" id="KW-1133">Transmembrane helix</keyword>
<comment type="caution">
    <text evidence="2">The sequence shown here is derived from an EMBL/GenBank/DDBJ whole genome shotgun (WGS) entry which is preliminary data.</text>
</comment>
<feature type="transmembrane region" description="Helical" evidence="1">
    <location>
        <begin position="70"/>
        <end position="95"/>
    </location>
</feature>
<keyword evidence="1" id="KW-0812">Transmembrane</keyword>
<evidence type="ECO:0000313" key="3">
    <source>
        <dbReference type="Proteomes" id="UP000053558"/>
    </source>
</evidence>
<protein>
    <submittedName>
        <fullName evidence="2">Uncharacterized protein</fullName>
    </submittedName>
</protein>
<dbReference type="EMBL" id="JH711574">
    <property type="protein sequence ID" value="EIW84619.1"/>
    <property type="molecule type" value="Genomic_DNA"/>
</dbReference>
<evidence type="ECO:0000256" key="1">
    <source>
        <dbReference type="SAM" id="Phobius"/>
    </source>
</evidence>
<dbReference type="GeneID" id="19204640"/>
<dbReference type="RefSeq" id="XP_007764362.1">
    <property type="nucleotide sequence ID" value="XM_007766172.1"/>
</dbReference>
<gene>
    <name evidence="2" type="ORF">CONPUDRAFT_161998</name>
</gene>
<organism evidence="2 3">
    <name type="scientific">Coniophora puteana (strain RWD-64-598)</name>
    <name type="common">Brown rot fungus</name>
    <dbReference type="NCBI Taxonomy" id="741705"/>
    <lineage>
        <taxon>Eukaryota</taxon>
        <taxon>Fungi</taxon>
        <taxon>Dikarya</taxon>
        <taxon>Basidiomycota</taxon>
        <taxon>Agaricomycotina</taxon>
        <taxon>Agaricomycetes</taxon>
        <taxon>Agaricomycetidae</taxon>
        <taxon>Boletales</taxon>
        <taxon>Coniophorineae</taxon>
        <taxon>Coniophoraceae</taxon>
        <taxon>Coniophora</taxon>
    </lineage>
</organism>
<keyword evidence="1" id="KW-0472">Membrane</keyword>